<accession>A0A9W2XJL0</accession>
<comment type="similarity">
    <text evidence="2 8">Belongs to the glycosyltransferase 92 family.</text>
</comment>
<organism evidence="9 10">
    <name type="scientific">Betta splendens</name>
    <name type="common">Siamese fighting fish</name>
    <dbReference type="NCBI Taxonomy" id="158456"/>
    <lineage>
        <taxon>Eukaryota</taxon>
        <taxon>Metazoa</taxon>
        <taxon>Chordata</taxon>
        <taxon>Craniata</taxon>
        <taxon>Vertebrata</taxon>
        <taxon>Euteleostomi</taxon>
        <taxon>Actinopterygii</taxon>
        <taxon>Neopterygii</taxon>
        <taxon>Teleostei</taxon>
        <taxon>Neoteleostei</taxon>
        <taxon>Acanthomorphata</taxon>
        <taxon>Anabantaria</taxon>
        <taxon>Anabantiformes</taxon>
        <taxon>Anabantoidei</taxon>
        <taxon>Osphronemidae</taxon>
        <taxon>Betta</taxon>
    </lineage>
</organism>
<evidence type="ECO:0000256" key="3">
    <source>
        <dbReference type="ARBA" id="ARBA00022676"/>
    </source>
</evidence>
<evidence type="ECO:0000256" key="7">
    <source>
        <dbReference type="ARBA" id="ARBA00023136"/>
    </source>
</evidence>
<evidence type="ECO:0000313" key="10">
    <source>
        <dbReference type="RefSeq" id="XP_055361862.1"/>
    </source>
</evidence>
<evidence type="ECO:0000256" key="2">
    <source>
        <dbReference type="ARBA" id="ARBA00007647"/>
    </source>
</evidence>
<evidence type="ECO:0000256" key="8">
    <source>
        <dbReference type="RuleBase" id="RU366017"/>
    </source>
</evidence>
<keyword evidence="9" id="KW-1185">Reference proteome</keyword>
<keyword evidence="4 8" id="KW-0808">Transferase</keyword>
<dbReference type="GO" id="GO:0005737">
    <property type="term" value="C:cytoplasm"/>
    <property type="evidence" value="ECO:0007669"/>
    <property type="project" value="TreeGrafter"/>
</dbReference>
<keyword evidence="3 8" id="KW-0328">Glycosyltransferase</keyword>
<dbReference type="InterPro" id="IPR008166">
    <property type="entry name" value="Glyco_transf_92"/>
</dbReference>
<reference evidence="10" key="1">
    <citation type="submission" date="2025-08" db="UniProtKB">
        <authorList>
            <consortium name="RefSeq"/>
        </authorList>
    </citation>
    <scope>IDENTIFICATION</scope>
</reference>
<gene>
    <name evidence="10" type="primary">LOC121201963</name>
</gene>
<evidence type="ECO:0000256" key="4">
    <source>
        <dbReference type="ARBA" id="ARBA00022679"/>
    </source>
</evidence>
<keyword evidence="7 8" id="KW-0472">Membrane</keyword>
<feature type="transmembrane region" description="Helical" evidence="8">
    <location>
        <begin position="20"/>
        <end position="39"/>
    </location>
</feature>
<dbReference type="Proteomes" id="UP000515150">
    <property type="component" value="Chromosome 22"/>
</dbReference>
<name>A0A9W2XJL0_BETSP</name>
<dbReference type="EC" id="2.4.1.-" evidence="8"/>
<keyword evidence="5 8" id="KW-0812">Transmembrane</keyword>
<evidence type="ECO:0000256" key="1">
    <source>
        <dbReference type="ARBA" id="ARBA00004167"/>
    </source>
</evidence>
<proteinExistence type="inferred from homology"/>
<dbReference type="OrthoDB" id="2526284at2759"/>
<dbReference type="RefSeq" id="XP_055361862.1">
    <property type="nucleotide sequence ID" value="XM_055505887.1"/>
</dbReference>
<dbReference type="PANTHER" id="PTHR21461:SF45">
    <property type="entry name" value="GLYCOSYLTRANSFERASE FAMILY 92 PROTEIN"/>
    <property type="match status" value="1"/>
</dbReference>
<dbReference type="GeneID" id="121201963"/>
<sequence>MRIWFGVVPVFGRMDKRKNLRGTFLVLFIITFIVIFIFLTNVRTPRIFNLIPQPHGPVKPDLPEVSDQTITPLVNTKHLLVSAFMDQRVTGFDIRIIGIFRRDSIQSLYCIFLCLSSTLSSTTPTNILQHADNFGFSFTATDVMCQIPQSCDATHVTLLTQPDYVKDLKQKWLPIRNKVALKKEDEFEFDFTVCVSTLFGGYNNVLQFAQTLEMYRLLGVDRVVIYNTSCGPELNRLLHQGRSQTFGEVSGEVKDYG</sequence>
<dbReference type="AlphaFoldDB" id="A0A9W2XJL0"/>
<dbReference type="PANTHER" id="PTHR21461">
    <property type="entry name" value="GLYCOSYLTRANSFERASE FAMILY 92 PROTEIN"/>
    <property type="match status" value="1"/>
</dbReference>
<comment type="subcellular location">
    <subcellularLocation>
        <location evidence="1">Membrane</location>
        <topology evidence="1">Single-pass membrane protein</topology>
    </subcellularLocation>
</comment>
<dbReference type="GO" id="GO:0016020">
    <property type="term" value="C:membrane"/>
    <property type="evidence" value="ECO:0007669"/>
    <property type="project" value="UniProtKB-SubCell"/>
</dbReference>
<dbReference type="KEGG" id="bspl:121201963"/>
<evidence type="ECO:0000256" key="6">
    <source>
        <dbReference type="ARBA" id="ARBA00022989"/>
    </source>
</evidence>
<evidence type="ECO:0000256" key="5">
    <source>
        <dbReference type="ARBA" id="ARBA00022692"/>
    </source>
</evidence>
<evidence type="ECO:0000313" key="9">
    <source>
        <dbReference type="Proteomes" id="UP000515150"/>
    </source>
</evidence>
<keyword evidence="6 8" id="KW-1133">Transmembrane helix</keyword>
<protein>
    <recommendedName>
        <fullName evidence="8">Glycosyltransferase family 92 protein</fullName>
        <ecNumber evidence="8">2.4.1.-</ecNumber>
    </recommendedName>
</protein>
<dbReference type="Pfam" id="PF01697">
    <property type="entry name" value="Glyco_transf_92"/>
    <property type="match status" value="1"/>
</dbReference>
<dbReference type="GO" id="GO:0016757">
    <property type="term" value="F:glycosyltransferase activity"/>
    <property type="evidence" value="ECO:0007669"/>
    <property type="project" value="UniProtKB-UniRule"/>
</dbReference>